<dbReference type="Gene3D" id="1.20.1020.10">
    <property type="entry name" value="TAZ domain"/>
    <property type="match status" value="1"/>
</dbReference>
<evidence type="ECO:0000256" key="10">
    <source>
        <dbReference type="ARBA" id="ARBA00022843"/>
    </source>
</evidence>
<dbReference type="InterPro" id="IPR035898">
    <property type="entry name" value="TAZ_dom_sf"/>
</dbReference>
<dbReference type="FunFam" id="3.30.40.10:FF:000034">
    <property type="entry name" value="Histone acetyltransferase p300"/>
    <property type="match status" value="1"/>
</dbReference>
<comment type="catalytic activity">
    <reaction evidence="20">
        <text>L-lysyl-[protein] + acetyl-CoA = N(6)-acetyl-L-lysyl-[protein] + CoA + H(+)</text>
        <dbReference type="Rhea" id="RHEA:45948"/>
        <dbReference type="Rhea" id="RHEA-COMP:9752"/>
        <dbReference type="Rhea" id="RHEA-COMP:10731"/>
        <dbReference type="ChEBI" id="CHEBI:15378"/>
        <dbReference type="ChEBI" id="CHEBI:29969"/>
        <dbReference type="ChEBI" id="CHEBI:57287"/>
        <dbReference type="ChEBI" id="CHEBI:57288"/>
        <dbReference type="ChEBI" id="CHEBI:61930"/>
        <dbReference type="EC" id="2.3.1.48"/>
    </reaction>
</comment>
<dbReference type="GO" id="GO:0048511">
    <property type="term" value="P:rhythmic process"/>
    <property type="evidence" value="ECO:0007669"/>
    <property type="project" value="UniProtKB-KW"/>
</dbReference>
<dbReference type="InterPro" id="IPR009110">
    <property type="entry name" value="Nuc_rcpt_coact"/>
</dbReference>
<dbReference type="GO" id="GO:0008270">
    <property type="term" value="F:zinc ion binding"/>
    <property type="evidence" value="ECO:0007669"/>
    <property type="project" value="UniProtKB-KW"/>
</dbReference>
<feature type="compositionally biased region" description="Low complexity" evidence="24">
    <location>
        <begin position="977"/>
        <end position="998"/>
    </location>
</feature>
<dbReference type="SMART" id="SM00291">
    <property type="entry name" value="ZnF_ZZ"/>
    <property type="match status" value="1"/>
</dbReference>
<evidence type="ECO:0000313" key="28">
    <source>
        <dbReference type="Ensembl" id="ENSEBUP00000007626.1"/>
    </source>
</evidence>
<proteinExistence type="predicted"/>
<dbReference type="GO" id="GO:0003713">
    <property type="term" value="F:transcription coactivator activity"/>
    <property type="evidence" value="ECO:0007669"/>
    <property type="project" value="InterPro"/>
</dbReference>
<keyword evidence="18" id="KW-0012">Acyltransferase</keyword>
<keyword evidence="3" id="KW-1017">Isopeptide bond</keyword>
<comment type="catalytic activity">
    <reaction evidence="19">
        <text>(S)-lactoyl-CoA + L-lysyl-[protein] = N(6)-[(S)-lactoyl]-L-lysyl-[protein] + CoA + H(+)</text>
        <dbReference type="Rhea" id="RHEA:61996"/>
        <dbReference type="Rhea" id="RHEA-COMP:9752"/>
        <dbReference type="Rhea" id="RHEA-COMP:19466"/>
        <dbReference type="ChEBI" id="CHEBI:15378"/>
        <dbReference type="ChEBI" id="CHEBI:29969"/>
        <dbReference type="ChEBI" id="CHEBI:57287"/>
        <dbReference type="ChEBI" id="CHEBI:231527"/>
        <dbReference type="ChEBI" id="CHEBI:231528"/>
    </reaction>
    <physiologicalReaction direction="left-to-right" evidence="19">
        <dbReference type="Rhea" id="RHEA:61997"/>
    </physiologicalReaction>
</comment>
<evidence type="ECO:0000313" key="29">
    <source>
        <dbReference type="Proteomes" id="UP000694388"/>
    </source>
</evidence>
<dbReference type="Gene3D" id="1.10.1630.10">
    <property type="entry name" value="Nuclear receptor coactivator, CREB-bp-like, interlocking domain"/>
    <property type="match status" value="1"/>
</dbReference>
<comment type="subcellular location">
    <subcellularLocation>
        <location evidence="1">Nucleus</location>
    </subcellularLocation>
</comment>
<feature type="compositionally biased region" description="Gly residues" evidence="24">
    <location>
        <begin position="1173"/>
        <end position="1182"/>
    </location>
</feature>
<dbReference type="PROSITE" id="PS50134">
    <property type="entry name" value="ZF_TAZ"/>
    <property type="match status" value="1"/>
</dbReference>
<dbReference type="CDD" id="cd02337">
    <property type="entry name" value="ZZ_CBP"/>
    <property type="match status" value="1"/>
</dbReference>
<dbReference type="Pfam" id="PF00569">
    <property type="entry name" value="ZZ"/>
    <property type="match status" value="1"/>
</dbReference>
<organism evidence="28 29">
    <name type="scientific">Eptatretus burgeri</name>
    <name type="common">Inshore hagfish</name>
    <dbReference type="NCBI Taxonomy" id="7764"/>
    <lineage>
        <taxon>Eukaryota</taxon>
        <taxon>Metazoa</taxon>
        <taxon>Chordata</taxon>
        <taxon>Craniata</taxon>
        <taxon>Vertebrata</taxon>
        <taxon>Cyclostomata</taxon>
        <taxon>Myxini</taxon>
        <taxon>Myxiniformes</taxon>
        <taxon>Myxinidae</taxon>
        <taxon>Eptatretinae</taxon>
        <taxon>Eptatretus</taxon>
    </lineage>
</organism>
<accession>A0A8C4NP37</accession>
<reference evidence="28" key="2">
    <citation type="submission" date="2025-09" db="UniProtKB">
        <authorList>
            <consortium name="Ensembl"/>
        </authorList>
    </citation>
    <scope>IDENTIFICATION</scope>
</reference>
<keyword evidence="11" id="KW-0156">Chromatin regulator</keyword>
<dbReference type="InterPro" id="IPR014744">
    <property type="entry name" value="Nuc_rcpt_coact_CREBbp"/>
</dbReference>
<keyword evidence="16" id="KW-0804">Transcription</keyword>
<dbReference type="PANTHER" id="PTHR13808:SF1">
    <property type="entry name" value="HISTONE ACETYLTRANSFERASE"/>
    <property type="match status" value="1"/>
</dbReference>
<dbReference type="FunFam" id="3.30.60.90:FF:000003">
    <property type="entry name" value="E1A binding protein p300"/>
    <property type="match status" value="1"/>
</dbReference>
<dbReference type="PROSITE" id="PS51727">
    <property type="entry name" value="CBP_P300_HAT"/>
    <property type="match status" value="1"/>
</dbReference>
<evidence type="ECO:0000256" key="14">
    <source>
        <dbReference type="ARBA" id="ARBA00023108"/>
    </source>
</evidence>
<dbReference type="PROSITE" id="PS01357">
    <property type="entry name" value="ZF_ZZ_1"/>
    <property type="match status" value="1"/>
</dbReference>
<sequence length="1199" mass="131349">MIFVECKECGRKLHQICALHNELIWPSGFVCDICLKKTARTRKENKFSAKRLPSSKLGFHLENRVNCFLHKQNLPEAGEVFVRVVHVSDKTVEVKPGMKARFVDNGEMADSFPYRAKALFAFEEIDGVDVCFFGLHVQEYGSDCPPPNQRRVYISYLDSVHFFRPRSLRTAVYHEILIGYLEYVKKLGYTTGHIWACPPSEGDDYIFHCHPPDQRIPKPKRLQEWYKKMLDKAVAERIVHDYKDILKQATDDRLTSAKELPYFEGDFWPNVLEESIKELEQEEEERKREETSASCESTEGKKGDSKSAKKKNNKKTSKSKSSNSRASKKKPGMPSVCNDLSQKLYATMEKHKEVFFVIRLLAPTAANSLAPIQDPDPLVPCDLMDGRDAFLTMARDKHYEFSSLRRAKWSTMSMLVELHNQGQDRFVYTCNECKHHVETRWHCTVCEDYDLCVACYKSKGHEHKMEKWGLGLDDDSAGGQQPTMQNPQESRRLSIQRCIQSLVHACQCLNANCSLPSCLKMKRVVQHTRVCKRKTNGGCPICKQLIALCCFHAKHCQENKCPVPFCVNIKHKLRQQQLQHRLQQAQMLRRRMAAMTQQQQQQQQQPQRGGTPHAGLPSPPSSVTPSASVSTTAGQVVPPTQPGQSSPQSLPQISSAVVSAVRLPMPTGKPVGPSVVAPAPPIAAIEAARQIEMVAQRQIASQQAQQQVQQQQQQQHQVVQQQQQQQQQLFNRPPSLNNGMASQTLMVPGQQINAMSSIGLQIGTRGPPQMQQTMAMHPSQWGQPSMQRPTGMQIPMGAQQISMVSTPGALQGLAGPAQGAQSRNPVPPAAALQDLLRTLRSPSSPKQQQQVLSILKSNPQLMAAFIKQRASRYQGAQSGMTTGGLTTQGPQAGGMPGQATMQMPRSVGPQGGMGMTGAQGQGLGGMGAALSGMAQQQQQQQQYPMMRRQAYTQPGMPSAMASHGQFQAPPQPGTYAHIHQQQQLQQQQSQHLGLQPSSMSSQMAQLQGLGPDGTPSGSIPALQQRLMQQQQMKMSGAGGGPGTAVQQTPMSPQQHLLSGQSPGPAHLSGQAMAAPLGSQVRSPQPVPSPRPQSQPPHSSPSPRIQPSPHHVSPQTSSPHPGLAPGAGTGGPPPQPGGPLDPGHFHGPEQNAMLPQLPGASITPLHPSARPGDLGLGGEGGEMSGTSIASDTLEKFVENL</sequence>
<evidence type="ECO:0000256" key="11">
    <source>
        <dbReference type="ARBA" id="ARBA00022853"/>
    </source>
</evidence>
<evidence type="ECO:0000256" key="2">
    <source>
        <dbReference type="ARBA" id="ARBA00013184"/>
    </source>
</evidence>
<keyword evidence="29" id="KW-1185">Reference proteome</keyword>
<evidence type="ECO:0000256" key="18">
    <source>
        <dbReference type="ARBA" id="ARBA00023315"/>
    </source>
</evidence>
<dbReference type="PANTHER" id="PTHR13808">
    <property type="entry name" value="CBP/P300-RELATED"/>
    <property type="match status" value="1"/>
</dbReference>
<dbReference type="InterPro" id="IPR000197">
    <property type="entry name" value="Znf_TAZ"/>
</dbReference>
<name>A0A8C4NP37_EPTBU</name>
<keyword evidence="8 22" id="KW-0863">Zinc-finger</keyword>
<evidence type="ECO:0000256" key="1">
    <source>
        <dbReference type="ARBA" id="ARBA00004123"/>
    </source>
</evidence>
<dbReference type="AlphaFoldDB" id="A0A8C4NP37"/>
<dbReference type="InterPro" id="IPR013178">
    <property type="entry name" value="Histone_AcTrfase_Rtt109/CBP"/>
</dbReference>
<feature type="domain" description="CBP/p300-type HAT" evidence="27">
    <location>
        <begin position="46"/>
        <end position="423"/>
    </location>
</feature>
<evidence type="ECO:0000256" key="8">
    <source>
        <dbReference type="ARBA" id="ARBA00022771"/>
    </source>
</evidence>
<evidence type="ECO:0000256" key="13">
    <source>
        <dbReference type="ARBA" id="ARBA00023015"/>
    </source>
</evidence>
<dbReference type="SUPFAM" id="SSF69125">
    <property type="entry name" value="Nuclear receptor coactivator interlocking domain"/>
    <property type="match status" value="1"/>
</dbReference>
<evidence type="ECO:0000256" key="22">
    <source>
        <dbReference type="PROSITE-ProRule" id="PRU00228"/>
    </source>
</evidence>
<feature type="compositionally biased region" description="Low complexity" evidence="24">
    <location>
        <begin position="623"/>
        <end position="651"/>
    </location>
</feature>
<evidence type="ECO:0000256" key="21">
    <source>
        <dbReference type="PROSITE-ProRule" id="PRU00203"/>
    </source>
</evidence>
<dbReference type="GO" id="GO:0004402">
    <property type="term" value="F:histone acetyltransferase activity"/>
    <property type="evidence" value="ECO:0007669"/>
    <property type="project" value="InterPro"/>
</dbReference>
<evidence type="ECO:0000256" key="23">
    <source>
        <dbReference type="SAM" id="Coils"/>
    </source>
</evidence>
<evidence type="ECO:0000256" key="24">
    <source>
        <dbReference type="SAM" id="MobiDB-lite"/>
    </source>
</evidence>
<dbReference type="Gene3D" id="3.30.60.90">
    <property type="match status" value="1"/>
</dbReference>
<dbReference type="InterPro" id="IPR043145">
    <property type="entry name" value="Znf_ZZ_sf"/>
</dbReference>
<evidence type="ECO:0000256" key="4">
    <source>
        <dbReference type="ARBA" id="ARBA00022553"/>
    </source>
</evidence>
<keyword evidence="7" id="KW-0677">Repeat</keyword>
<dbReference type="InterPro" id="IPR056484">
    <property type="entry name" value="PHD_P300"/>
</dbReference>
<feature type="zinc finger region" description="TAZ-type" evidence="21">
    <location>
        <begin position="488"/>
        <end position="569"/>
    </location>
</feature>
<keyword evidence="17" id="KW-0539">Nucleus</keyword>
<dbReference type="PROSITE" id="PS50135">
    <property type="entry name" value="ZF_ZZ_2"/>
    <property type="match status" value="1"/>
</dbReference>
<evidence type="ECO:0000256" key="5">
    <source>
        <dbReference type="ARBA" id="ARBA00022679"/>
    </source>
</evidence>
<dbReference type="GO" id="GO:0031490">
    <property type="term" value="F:chromatin DNA binding"/>
    <property type="evidence" value="ECO:0007669"/>
    <property type="project" value="TreeGrafter"/>
</dbReference>
<dbReference type="GO" id="GO:0000123">
    <property type="term" value="C:histone acetyltransferase complex"/>
    <property type="evidence" value="ECO:0007669"/>
    <property type="project" value="InterPro"/>
</dbReference>
<evidence type="ECO:0000256" key="3">
    <source>
        <dbReference type="ARBA" id="ARBA00022499"/>
    </source>
</evidence>
<dbReference type="Pfam" id="PF08214">
    <property type="entry name" value="HAT_KAT11"/>
    <property type="match status" value="1"/>
</dbReference>
<evidence type="ECO:0000256" key="7">
    <source>
        <dbReference type="ARBA" id="ARBA00022737"/>
    </source>
</evidence>
<evidence type="ECO:0000256" key="15">
    <source>
        <dbReference type="ARBA" id="ARBA00023159"/>
    </source>
</evidence>
<evidence type="ECO:0000256" key="17">
    <source>
        <dbReference type="ARBA" id="ARBA00023242"/>
    </source>
</evidence>
<feature type="compositionally biased region" description="Low complexity" evidence="24">
    <location>
        <begin position="582"/>
        <end position="608"/>
    </location>
</feature>
<dbReference type="Pfam" id="PF23570">
    <property type="entry name" value="PHD_P300"/>
    <property type="match status" value="1"/>
</dbReference>
<dbReference type="SMART" id="SM01250">
    <property type="entry name" value="KAT11"/>
    <property type="match status" value="1"/>
</dbReference>
<dbReference type="SUPFAM" id="SSF57850">
    <property type="entry name" value="RING/U-box"/>
    <property type="match status" value="1"/>
</dbReference>
<dbReference type="GO" id="GO:0045944">
    <property type="term" value="P:positive regulation of transcription by RNA polymerase II"/>
    <property type="evidence" value="ECO:0007669"/>
    <property type="project" value="TreeGrafter"/>
</dbReference>
<keyword evidence="14" id="KW-0090">Biological rhythms</keyword>
<evidence type="ECO:0000259" key="26">
    <source>
        <dbReference type="PROSITE" id="PS50135"/>
    </source>
</evidence>
<feature type="region of interest" description="Disordered" evidence="24">
    <location>
        <begin position="582"/>
        <end position="651"/>
    </location>
</feature>
<keyword evidence="15" id="KW-0010">Activator</keyword>
<keyword evidence="13" id="KW-0805">Transcription regulation</keyword>
<evidence type="ECO:0000256" key="16">
    <source>
        <dbReference type="ARBA" id="ARBA00023163"/>
    </source>
</evidence>
<dbReference type="Pfam" id="PF02135">
    <property type="entry name" value="zf-TAZ"/>
    <property type="match status" value="1"/>
</dbReference>
<feature type="compositionally biased region" description="Low complexity" evidence="24">
    <location>
        <begin position="1022"/>
        <end position="1032"/>
    </location>
</feature>
<feature type="compositionally biased region" description="Pro residues" evidence="24">
    <location>
        <begin position="1084"/>
        <end position="1105"/>
    </location>
</feature>
<keyword evidence="12" id="KW-0007">Acetylation</keyword>
<evidence type="ECO:0000256" key="6">
    <source>
        <dbReference type="ARBA" id="ARBA00022723"/>
    </source>
</evidence>
<dbReference type="SUPFAM" id="SSF57933">
    <property type="entry name" value="TAZ domain"/>
    <property type="match status" value="1"/>
</dbReference>
<protein>
    <recommendedName>
        <fullName evidence="2">histone acetyltransferase</fullName>
        <ecNumber evidence="2">2.3.1.48</ecNumber>
    </recommendedName>
</protein>
<feature type="compositionally biased region" description="Basic and acidic residues" evidence="24">
    <location>
        <begin position="298"/>
        <end position="307"/>
    </location>
</feature>
<dbReference type="InterPro" id="IPR013083">
    <property type="entry name" value="Znf_RING/FYVE/PHD"/>
</dbReference>
<feature type="region of interest" description="Disordered" evidence="24">
    <location>
        <begin position="279"/>
        <end position="335"/>
    </location>
</feature>
<feature type="compositionally biased region" description="Polar residues" evidence="24">
    <location>
        <begin position="1044"/>
        <end position="1061"/>
    </location>
</feature>
<dbReference type="InterPro" id="IPR037073">
    <property type="entry name" value="Nuc_rcpt_coact_CREBbp_sf"/>
</dbReference>
<evidence type="ECO:0000259" key="27">
    <source>
        <dbReference type="PROSITE" id="PS51727"/>
    </source>
</evidence>
<evidence type="ECO:0000259" key="25">
    <source>
        <dbReference type="PROSITE" id="PS50134"/>
    </source>
</evidence>
<dbReference type="GeneTree" id="ENSGT00940000155497"/>
<keyword evidence="23" id="KW-0175">Coiled coil</keyword>
<dbReference type="Proteomes" id="UP000694388">
    <property type="component" value="Unplaced"/>
</dbReference>
<dbReference type="GO" id="GO:0031981">
    <property type="term" value="C:nuclear lumen"/>
    <property type="evidence" value="ECO:0007669"/>
    <property type="project" value="UniProtKB-ARBA"/>
</dbReference>
<evidence type="ECO:0000256" key="20">
    <source>
        <dbReference type="ARBA" id="ARBA00048017"/>
    </source>
</evidence>
<reference evidence="28" key="1">
    <citation type="submission" date="2025-08" db="UniProtKB">
        <authorList>
            <consortium name="Ensembl"/>
        </authorList>
    </citation>
    <scope>IDENTIFICATION</scope>
</reference>
<dbReference type="CDD" id="cd20910">
    <property type="entry name" value="NCBD_CREBBP-p300_like"/>
    <property type="match status" value="1"/>
</dbReference>
<feature type="domain" description="TAZ-type" evidence="25">
    <location>
        <begin position="488"/>
        <end position="569"/>
    </location>
</feature>
<evidence type="ECO:0000256" key="9">
    <source>
        <dbReference type="ARBA" id="ARBA00022833"/>
    </source>
</evidence>
<dbReference type="FunFam" id="1.20.1020.10:FF:000001">
    <property type="entry name" value="E1A binding protein p300"/>
    <property type="match status" value="1"/>
</dbReference>
<keyword evidence="9 21" id="KW-0862">Zinc</keyword>
<keyword evidence="6 21" id="KW-0479">Metal-binding</keyword>
<keyword evidence="5" id="KW-0808">Transferase</keyword>
<dbReference type="InterPro" id="IPR031162">
    <property type="entry name" value="CBP_P300_HAT"/>
</dbReference>
<dbReference type="Ensembl" id="ENSEBUT00000008113.1">
    <property type="protein sequence ID" value="ENSEBUP00000007626.1"/>
    <property type="gene ID" value="ENSEBUG00000004949.1"/>
</dbReference>
<dbReference type="GO" id="GO:0005667">
    <property type="term" value="C:transcription regulator complex"/>
    <property type="evidence" value="ECO:0007669"/>
    <property type="project" value="TreeGrafter"/>
</dbReference>
<evidence type="ECO:0000256" key="19">
    <source>
        <dbReference type="ARBA" id="ARBA00047411"/>
    </source>
</evidence>
<feature type="compositionally biased region" description="Basic residues" evidence="24">
    <location>
        <begin position="308"/>
        <end position="318"/>
    </location>
</feature>
<feature type="region of interest" description="Disordered" evidence="24">
    <location>
        <begin position="955"/>
        <end position="1199"/>
    </location>
</feature>
<feature type="domain" description="ZZ-type" evidence="26">
    <location>
        <begin position="425"/>
        <end position="473"/>
    </location>
</feature>
<evidence type="ECO:0000256" key="12">
    <source>
        <dbReference type="ARBA" id="ARBA00022990"/>
    </source>
</evidence>
<dbReference type="InterPro" id="IPR000433">
    <property type="entry name" value="Znf_ZZ"/>
</dbReference>
<keyword evidence="10" id="KW-0832">Ubl conjugation</keyword>
<dbReference type="SMART" id="SM00551">
    <property type="entry name" value="ZnF_TAZ"/>
    <property type="match status" value="1"/>
</dbReference>
<keyword evidence="4" id="KW-0597">Phosphoprotein</keyword>
<dbReference type="Gene3D" id="3.30.40.10">
    <property type="entry name" value="Zinc/RING finger domain, C3HC4 (zinc finger)"/>
    <property type="match status" value="1"/>
</dbReference>
<dbReference type="Pfam" id="PF09030">
    <property type="entry name" value="Creb_binding"/>
    <property type="match status" value="1"/>
</dbReference>
<feature type="coiled-coil region" evidence="23">
    <location>
        <begin position="694"/>
        <end position="721"/>
    </location>
</feature>
<dbReference type="EC" id="2.3.1.48" evidence="2"/>
<feature type="compositionally biased region" description="Basic and acidic residues" evidence="24">
    <location>
        <begin position="279"/>
        <end position="291"/>
    </location>
</feature>